<accession>A0A6A5W4Z7</accession>
<dbReference type="EMBL" id="ML977619">
    <property type="protein sequence ID" value="KAF1996933.1"/>
    <property type="molecule type" value="Genomic_DNA"/>
</dbReference>
<dbReference type="AlphaFoldDB" id="A0A6A5W4Z7"/>
<evidence type="ECO:0000313" key="2">
    <source>
        <dbReference type="Proteomes" id="UP000799779"/>
    </source>
</evidence>
<dbReference type="Proteomes" id="UP000799779">
    <property type="component" value="Unassembled WGS sequence"/>
</dbReference>
<keyword evidence="2" id="KW-1185">Reference proteome</keyword>
<sequence length="380" mass="43398">MRRAYWVETAYLREQKYDAFATDLRISLLEGDNPIHLGPRAHVAPPLVQDVGQLHYHRYRGSPTYDHWLGLNYDGTAKPECQGREYWIYVGGTAKPSSDSGFKSNGKPEGFQHLYKKHSCEDPAYMCDDYNEAFDRISARWHGMDAEGDKEPHSPGKRTSDAILRFVDCDVTPLFCSWHWGMDVGAVMLIHMKIGNDCEYSMGIGRCSVEWRFVALPLHTLPWTRMIRIPLDKGGSTVVPAFPDAEESLWSLMSQSGAETALNSDNYVDSTYTPVEGQSPNRTAGLGLEIWGNFRAIVDNPFERDEWPKEIVIKCYIQRYLDVFLGWWDGSHDAVFPRDDCGIVEEERDRDRRLADLWADIINKPLFADEADDGDEVEED</sequence>
<protein>
    <submittedName>
        <fullName evidence="1">Uncharacterized protein</fullName>
    </submittedName>
</protein>
<organism evidence="1 2">
    <name type="scientific">Amniculicola lignicola CBS 123094</name>
    <dbReference type="NCBI Taxonomy" id="1392246"/>
    <lineage>
        <taxon>Eukaryota</taxon>
        <taxon>Fungi</taxon>
        <taxon>Dikarya</taxon>
        <taxon>Ascomycota</taxon>
        <taxon>Pezizomycotina</taxon>
        <taxon>Dothideomycetes</taxon>
        <taxon>Pleosporomycetidae</taxon>
        <taxon>Pleosporales</taxon>
        <taxon>Amniculicolaceae</taxon>
        <taxon>Amniculicola</taxon>
    </lineage>
</organism>
<gene>
    <name evidence="1" type="ORF">P154DRAFT_525230</name>
</gene>
<name>A0A6A5W4Z7_9PLEO</name>
<proteinExistence type="predicted"/>
<evidence type="ECO:0000313" key="1">
    <source>
        <dbReference type="EMBL" id="KAF1996933.1"/>
    </source>
</evidence>
<dbReference type="OrthoDB" id="3778429at2759"/>
<reference evidence="1" key="1">
    <citation type="journal article" date="2020" name="Stud. Mycol.">
        <title>101 Dothideomycetes genomes: a test case for predicting lifestyles and emergence of pathogens.</title>
        <authorList>
            <person name="Haridas S."/>
            <person name="Albert R."/>
            <person name="Binder M."/>
            <person name="Bloem J."/>
            <person name="Labutti K."/>
            <person name="Salamov A."/>
            <person name="Andreopoulos B."/>
            <person name="Baker S."/>
            <person name="Barry K."/>
            <person name="Bills G."/>
            <person name="Bluhm B."/>
            <person name="Cannon C."/>
            <person name="Castanera R."/>
            <person name="Culley D."/>
            <person name="Daum C."/>
            <person name="Ezra D."/>
            <person name="Gonzalez J."/>
            <person name="Henrissat B."/>
            <person name="Kuo A."/>
            <person name="Liang C."/>
            <person name="Lipzen A."/>
            <person name="Lutzoni F."/>
            <person name="Magnuson J."/>
            <person name="Mondo S."/>
            <person name="Nolan M."/>
            <person name="Ohm R."/>
            <person name="Pangilinan J."/>
            <person name="Park H.-J."/>
            <person name="Ramirez L."/>
            <person name="Alfaro M."/>
            <person name="Sun H."/>
            <person name="Tritt A."/>
            <person name="Yoshinaga Y."/>
            <person name="Zwiers L.-H."/>
            <person name="Turgeon B."/>
            <person name="Goodwin S."/>
            <person name="Spatafora J."/>
            <person name="Crous P."/>
            <person name="Grigoriev I."/>
        </authorList>
    </citation>
    <scope>NUCLEOTIDE SEQUENCE</scope>
    <source>
        <strain evidence="1">CBS 123094</strain>
    </source>
</reference>